<feature type="transmembrane region" description="Helical" evidence="11">
    <location>
        <begin position="256"/>
        <end position="275"/>
    </location>
</feature>
<evidence type="ECO:0000256" key="2">
    <source>
        <dbReference type="ARBA" id="ARBA00005194"/>
    </source>
</evidence>
<proteinExistence type="inferred from homology"/>
<reference evidence="13" key="1">
    <citation type="journal article" date="2008" name="Nat. Genet.">
        <title>The Pristionchus pacificus genome provides a unique perspective on nematode lifestyle and parasitism.</title>
        <authorList>
            <person name="Dieterich C."/>
            <person name="Clifton S.W."/>
            <person name="Schuster L.N."/>
            <person name="Chinwalla A."/>
            <person name="Delehaunty K."/>
            <person name="Dinkelacker I."/>
            <person name="Fulton L."/>
            <person name="Fulton R."/>
            <person name="Godfrey J."/>
            <person name="Minx P."/>
            <person name="Mitreva M."/>
            <person name="Roeseler W."/>
            <person name="Tian H."/>
            <person name="Witte H."/>
            <person name="Yang S.P."/>
            <person name="Wilson R.K."/>
            <person name="Sommer R.J."/>
        </authorList>
    </citation>
    <scope>NUCLEOTIDE SEQUENCE [LARGE SCALE GENOMIC DNA]</scope>
    <source>
        <strain evidence="13">PS312</strain>
    </source>
</reference>
<dbReference type="PANTHER" id="PTHR11157">
    <property type="entry name" value="FATTY ACID ACYL TRANSFERASE-RELATED"/>
    <property type="match status" value="1"/>
</dbReference>
<keyword evidence="10 11" id="KW-0275">Fatty acid biosynthesis</keyword>
<dbReference type="PANTHER" id="PTHR11157:SF5">
    <property type="entry name" value="ELONGATION OF VERY LONG CHAIN FATTY ACIDS PROTEIN"/>
    <property type="match status" value="1"/>
</dbReference>
<dbReference type="OrthoDB" id="10259681at2759"/>
<comment type="similarity">
    <text evidence="11">Belongs to the ELO family.</text>
</comment>
<feature type="transmembrane region" description="Helical" evidence="11">
    <location>
        <begin position="83"/>
        <end position="103"/>
    </location>
</feature>
<dbReference type="PROSITE" id="PS01188">
    <property type="entry name" value="ELO"/>
    <property type="match status" value="1"/>
</dbReference>
<reference evidence="12" key="2">
    <citation type="submission" date="2022-06" db="UniProtKB">
        <authorList>
            <consortium name="EnsemblMetazoa"/>
        </authorList>
    </citation>
    <scope>IDENTIFICATION</scope>
    <source>
        <strain evidence="12">PS312</strain>
    </source>
</reference>
<feature type="transmembrane region" description="Helical" evidence="11">
    <location>
        <begin position="216"/>
        <end position="244"/>
    </location>
</feature>
<evidence type="ECO:0000256" key="10">
    <source>
        <dbReference type="ARBA" id="ARBA00023160"/>
    </source>
</evidence>
<keyword evidence="4 11" id="KW-0808">Transferase</keyword>
<evidence type="ECO:0000313" key="12">
    <source>
        <dbReference type="EnsemblMetazoa" id="PPA10949.1"/>
    </source>
</evidence>
<dbReference type="Pfam" id="PF01151">
    <property type="entry name" value="ELO"/>
    <property type="match status" value="1"/>
</dbReference>
<accession>A0A8R1Y8J2</accession>
<evidence type="ECO:0000256" key="1">
    <source>
        <dbReference type="ARBA" id="ARBA00004141"/>
    </source>
</evidence>
<comment type="subcellular location">
    <subcellularLocation>
        <location evidence="1">Membrane</location>
        <topology evidence="1">Multi-pass membrane protein</topology>
    </subcellularLocation>
</comment>
<dbReference type="InterPro" id="IPR030457">
    <property type="entry name" value="ELO_CS"/>
</dbReference>
<keyword evidence="5 11" id="KW-0812">Transmembrane</keyword>
<comment type="catalytic activity">
    <reaction evidence="11">
        <text>a very-long-chain acyl-CoA + malonyl-CoA + H(+) = a very-long-chain 3-oxoacyl-CoA + CO2 + CoA</text>
        <dbReference type="Rhea" id="RHEA:32727"/>
        <dbReference type="ChEBI" id="CHEBI:15378"/>
        <dbReference type="ChEBI" id="CHEBI:16526"/>
        <dbReference type="ChEBI" id="CHEBI:57287"/>
        <dbReference type="ChEBI" id="CHEBI:57384"/>
        <dbReference type="ChEBI" id="CHEBI:90725"/>
        <dbReference type="ChEBI" id="CHEBI:90736"/>
        <dbReference type="EC" id="2.3.1.199"/>
    </reaction>
</comment>
<keyword evidence="8 11" id="KW-0443">Lipid metabolism</keyword>
<sequence length="288" mass="33999">MEIRHYCNATIPCTLEDHRGQLYYFPYKFGSVLAPEHWFANNKEDIYNLIENYWSYSIYVSVFYVLAVQIVQRAMESRKAFELKLPLIIWNSALAVFSLVGTIRMGEEFLHVITTRPLVDSISYAYDPHQPAAFWAFCFSISKFFELGDTMFVLLRKKPLIFLHWYHHAVVLVYAWHCTKEIVAGARWYVFMNYAVHTLMYAYYTVSAAGFRLPRLLSMVITSLQTIQMFIGVAISFIVFYYKLQGRVMQQTYENLFFSFAIYASFAILFSNFFNKSYLKEKEQKKIQ</sequence>
<organism evidence="12 13">
    <name type="scientific">Pristionchus pacificus</name>
    <name type="common">Parasitic nematode worm</name>
    <dbReference type="NCBI Taxonomy" id="54126"/>
    <lineage>
        <taxon>Eukaryota</taxon>
        <taxon>Metazoa</taxon>
        <taxon>Ecdysozoa</taxon>
        <taxon>Nematoda</taxon>
        <taxon>Chromadorea</taxon>
        <taxon>Rhabditida</taxon>
        <taxon>Rhabditina</taxon>
        <taxon>Diplogasteromorpha</taxon>
        <taxon>Diplogasteroidea</taxon>
        <taxon>Neodiplogasteridae</taxon>
        <taxon>Pristionchus</taxon>
    </lineage>
</organism>
<gene>
    <name evidence="12" type="primary">WBGene00100503</name>
</gene>
<dbReference type="GO" id="GO:0005789">
    <property type="term" value="C:endoplasmic reticulum membrane"/>
    <property type="evidence" value="ECO:0000318"/>
    <property type="project" value="GO_Central"/>
</dbReference>
<dbReference type="EC" id="2.3.1.199" evidence="11"/>
<keyword evidence="6 11" id="KW-0276">Fatty acid metabolism</keyword>
<dbReference type="GO" id="GO:0009922">
    <property type="term" value="F:fatty acid elongase activity"/>
    <property type="evidence" value="ECO:0000318"/>
    <property type="project" value="GO_Central"/>
</dbReference>
<dbReference type="InterPro" id="IPR002076">
    <property type="entry name" value="ELO_fam"/>
</dbReference>
<keyword evidence="9 11" id="KW-0472">Membrane</keyword>
<dbReference type="AlphaFoldDB" id="A0A2A6C3J0"/>
<evidence type="ECO:0000256" key="11">
    <source>
        <dbReference type="RuleBase" id="RU361115"/>
    </source>
</evidence>
<dbReference type="EnsemblMetazoa" id="PPA10949.1">
    <property type="protein sequence ID" value="PPA10949.1"/>
    <property type="gene ID" value="WBGene00100503"/>
</dbReference>
<keyword evidence="3 11" id="KW-0444">Lipid biosynthesis</keyword>
<name>A0A2A6C3J0_PRIPA</name>
<feature type="transmembrane region" description="Helical" evidence="11">
    <location>
        <begin position="188"/>
        <end position="204"/>
    </location>
</feature>
<comment type="pathway">
    <text evidence="2">Lipid metabolism; fatty acid biosynthesis.</text>
</comment>
<feature type="transmembrane region" description="Helical" evidence="11">
    <location>
        <begin position="53"/>
        <end position="71"/>
    </location>
</feature>
<dbReference type="GO" id="GO:0019367">
    <property type="term" value="P:fatty acid elongation, saturated fatty acid"/>
    <property type="evidence" value="ECO:0000318"/>
    <property type="project" value="GO_Central"/>
</dbReference>
<evidence type="ECO:0000256" key="3">
    <source>
        <dbReference type="ARBA" id="ARBA00022516"/>
    </source>
</evidence>
<evidence type="ECO:0000313" key="13">
    <source>
        <dbReference type="Proteomes" id="UP000005239"/>
    </source>
</evidence>
<dbReference type="GO" id="GO:0030148">
    <property type="term" value="P:sphingolipid biosynthetic process"/>
    <property type="evidence" value="ECO:0000318"/>
    <property type="project" value="GO_Central"/>
</dbReference>
<evidence type="ECO:0000256" key="7">
    <source>
        <dbReference type="ARBA" id="ARBA00022989"/>
    </source>
</evidence>
<accession>A0A2A6C3J0</accession>
<keyword evidence="13" id="KW-1185">Reference proteome</keyword>
<dbReference type="Proteomes" id="UP000005239">
    <property type="component" value="Unassembled WGS sequence"/>
</dbReference>
<evidence type="ECO:0000256" key="4">
    <source>
        <dbReference type="ARBA" id="ARBA00022679"/>
    </source>
</evidence>
<dbReference type="GO" id="GO:0042761">
    <property type="term" value="P:very long-chain fatty acid biosynthetic process"/>
    <property type="evidence" value="ECO:0000318"/>
    <property type="project" value="GO_Central"/>
</dbReference>
<dbReference type="GO" id="GO:0034626">
    <property type="term" value="P:fatty acid elongation, polyunsaturated fatty acid"/>
    <property type="evidence" value="ECO:0000318"/>
    <property type="project" value="GO_Central"/>
</dbReference>
<dbReference type="GO" id="GO:0034625">
    <property type="term" value="P:fatty acid elongation, monounsaturated fatty acid"/>
    <property type="evidence" value="ECO:0000318"/>
    <property type="project" value="GO_Central"/>
</dbReference>
<evidence type="ECO:0000256" key="9">
    <source>
        <dbReference type="ARBA" id="ARBA00023136"/>
    </source>
</evidence>
<evidence type="ECO:0000256" key="5">
    <source>
        <dbReference type="ARBA" id="ARBA00022692"/>
    </source>
</evidence>
<evidence type="ECO:0000256" key="8">
    <source>
        <dbReference type="ARBA" id="ARBA00023098"/>
    </source>
</evidence>
<evidence type="ECO:0000256" key="6">
    <source>
        <dbReference type="ARBA" id="ARBA00022832"/>
    </source>
</evidence>
<keyword evidence="7 11" id="KW-1133">Transmembrane helix</keyword>
<protein>
    <recommendedName>
        <fullName evidence="11">Elongation of very long chain fatty acids protein</fullName>
        <ecNumber evidence="11">2.3.1.199</ecNumber>
    </recommendedName>
    <alternativeName>
        <fullName evidence="11">Very-long-chain 3-oxoacyl-CoA synthase</fullName>
    </alternativeName>
</protein>